<feature type="domain" description="Protein kinase" evidence="3">
    <location>
        <begin position="16"/>
        <end position="319"/>
    </location>
</feature>
<dbReference type="SUPFAM" id="SSF56112">
    <property type="entry name" value="Protein kinase-like (PK-like)"/>
    <property type="match status" value="1"/>
</dbReference>
<evidence type="ECO:0000259" key="3">
    <source>
        <dbReference type="PROSITE" id="PS50011"/>
    </source>
</evidence>
<dbReference type="Gene3D" id="3.30.200.20">
    <property type="entry name" value="Phosphorylase Kinase, domain 1"/>
    <property type="match status" value="1"/>
</dbReference>
<name>A0A4P9W4L6_9FUNG</name>
<keyword evidence="2" id="KW-0067">ATP-binding</keyword>
<dbReference type="GO" id="GO:0005829">
    <property type="term" value="C:cytosol"/>
    <property type="evidence" value="ECO:0007669"/>
    <property type="project" value="TreeGrafter"/>
</dbReference>
<dbReference type="GO" id="GO:0004674">
    <property type="term" value="F:protein serine/threonine kinase activity"/>
    <property type="evidence" value="ECO:0007669"/>
    <property type="project" value="TreeGrafter"/>
</dbReference>
<dbReference type="AlphaFoldDB" id="A0A4P9W4L6"/>
<dbReference type="GO" id="GO:0045719">
    <property type="term" value="P:negative regulation of glycogen biosynthetic process"/>
    <property type="evidence" value="ECO:0007669"/>
    <property type="project" value="TreeGrafter"/>
</dbReference>
<dbReference type="PROSITE" id="PS00108">
    <property type="entry name" value="PROTEIN_KINASE_ST"/>
    <property type="match status" value="1"/>
</dbReference>
<keyword evidence="5" id="KW-1185">Reference proteome</keyword>
<evidence type="ECO:0000313" key="4">
    <source>
        <dbReference type="EMBL" id="RKO87299.1"/>
    </source>
</evidence>
<dbReference type="PANTHER" id="PTHR24346:SF51">
    <property type="entry name" value="PAS DOMAIN-CONTAINING SERINE_THREONINE-PROTEIN KINASE"/>
    <property type="match status" value="1"/>
</dbReference>
<dbReference type="InterPro" id="IPR000719">
    <property type="entry name" value="Prot_kinase_dom"/>
</dbReference>
<reference evidence="5" key="1">
    <citation type="journal article" date="2018" name="Nat. Microbiol.">
        <title>Leveraging single-cell genomics to expand the fungal tree of life.</title>
        <authorList>
            <person name="Ahrendt S.R."/>
            <person name="Quandt C.A."/>
            <person name="Ciobanu D."/>
            <person name="Clum A."/>
            <person name="Salamov A."/>
            <person name="Andreopoulos B."/>
            <person name="Cheng J.F."/>
            <person name="Woyke T."/>
            <person name="Pelin A."/>
            <person name="Henrissat B."/>
            <person name="Reynolds N.K."/>
            <person name="Benny G.L."/>
            <person name="Smith M.E."/>
            <person name="James T.Y."/>
            <person name="Grigoriev I.V."/>
        </authorList>
    </citation>
    <scope>NUCLEOTIDE SEQUENCE [LARGE SCALE GENOMIC DNA]</scope>
</reference>
<dbReference type="Proteomes" id="UP000269721">
    <property type="component" value="Unassembled WGS sequence"/>
</dbReference>
<organism evidence="4 5">
    <name type="scientific">Blyttiomyces helicus</name>
    <dbReference type="NCBI Taxonomy" id="388810"/>
    <lineage>
        <taxon>Eukaryota</taxon>
        <taxon>Fungi</taxon>
        <taxon>Fungi incertae sedis</taxon>
        <taxon>Chytridiomycota</taxon>
        <taxon>Chytridiomycota incertae sedis</taxon>
        <taxon>Chytridiomycetes</taxon>
        <taxon>Chytridiomycetes incertae sedis</taxon>
        <taxon>Blyttiomyces</taxon>
    </lineage>
</organism>
<proteinExistence type="predicted"/>
<dbReference type="EMBL" id="KZ997531">
    <property type="protein sequence ID" value="RKO87299.1"/>
    <property type="molecule type" value="Genomic_DNA"/>
</dbReference>
<evidence type="ECO:0000313" key="5">
    <source>
        <dbReference type="Proteomes" id="UP000269721"/>
    </source>
</evidence>
<keyword evidence="1" id="KW-0547">Nucleotide-binding</keyword>
<dbReference type="InterPro" id="IPR011009">
    <property type="entry name" value="Kinase-like_dom_sf"/>
</dbReference>
<dbReference type="SMART" id="SM00220">
    <property type="entry name" value="S_TKc"/>
    <property type="match status" value="1"/>
</dbReference>
<evidence type="ECO:0000256" key="1">
    <source>
        <dbReference type="ARBA" id="ARBA00022741"/>
    </source>
</evidence>
<dbReference type="GO" id="GO:0005524">
    <property type="term" value="F:ATP binding"/>
    <property type="evidence" value="ECO:0007669"/>
    <property type="project" value="UniProtKB-KW"/>
</dbReference>
<gene>
    <name evidence="4" type="ORF">BDK51DRAFT_33847</name>
</gene>
<dbReference type="GO" id="GO:0035556">
    <property type="term" value="P:intracellular signal transduction"/>
    <property type="evidence" value="ECO:0007669"/>
    <property type="project" value="TreeGrafter"/>
</dbReference>
<keyword evidence="4" id="KW-0418">Kinase</keyword>
<keyword evidence="4" id="KW-0808">Transferase</keyword>
<dbReference type="PROSITE" id="PS50011">
    <property type="entry name" value="PROTEIN_KINASE_DOM"/>
    <property type="match status" value="1"/>
</dbReference>
<accession>A0A4P9W4L6</accession>
<dbReference type="GO" id="GO:0005634">
    <property type="term" value="C:nucleus"/>
    <property type="evidence" value="ECO:0007669"/>
    <property type="project" value="TreeGrafter"/>
</dbReference>
<sequence length="336" mass="37425">MPDNCHRVSHELQDQKPRIDALPSDHYGPSYAHVVRTNQPRSSVARKAIKADVRAAVLVLRSDLPNRDFDVHVALICIVRDLHHRNIVGNIGHFEDDQAYYLVTEYLGDPSVDELNWDADDDDVGYFFCCVPADPVTGRELPMARIVSRGGAADMFSYIYGGSSPAPSHTVLPLLRDVAAAVAHLQGLGITHGDMKEENVLLTPGPDLIAKLCDFGHARQSELLPNLRHACDTPPSELVRVSGFKADVWALGQLLYRMIMRSNPPDIVGGRIDIGEFETLPCSFRDDVEVGWRNLVERMLTIDPEKRMSAADILHHPWLIPKTANSKRQLGVFRGF</sequence>
<dbReference type="Gene3D" id="1.10.510.10">
    <property type="entry name" value="Transferase(Phosphotransferase) domain 1"/>
    <property type="match status" value="1"/>
</dbReference>
<dbReference type="OrthoDB" id="4062651at2759"/>
<protein>
    <submittedName>
        <fullName evidence="4">Kinase-like domain-containing protein</fullName>
    </submittedName>
</protein>
<evidence type="ECO:0000256" key="2">
    <source>
        <dbReference type="ARBA" id="ARBA00022840"/>
    </source>
</evidence>
<dbReference type="Pfam" id="PF00069">
    <property type="entry name" value="Pkinase"/>
    <property type="match status" value="1"/>
</dbReference>
<dbReference type="PANTHER" id="PTHR24346">
    <property type="entry name" value="MAP/MICROTUBULE AFFINITY-REGULATING KINASE"/>
    <property type="match status" value="1"/>
</dbReference>
<dbReference type="InterPro" id="IPR008271">
    <property type="entry name" value="Ser/Thr_kinase_AS"/>
</dbReference>